<protein>
    <submittedName>
        <fullName evidence="8">Glucose dehydrogenase</fullName>
    </submittedName>
</protein>
<dbReference type="Pfam" id="PF00732">
    <property type="entry name" value="GMC_oxred_N"/>
    <property type="match status" value="1"/>
</dbReference>
<comment type="similarity">
    <text evidence="2">Belongs to the GMC oxidoreductase family.</text>
</comment>
<dbReference type="InterPro" id="IPR007867">
    <property type="entry name" value="GMC_OxRtase_C"/>
</dbReference>
<feature type="binding site" evidence="5">
    <location>
        <position position="237"/>
    </location>
    <ligand>
        <name>FAD</name>
        <dbReference type="ChEBI" id="CHEBI:57692"/>
    </ligand>
</feature>
<evidence type="ECO:0000313" key="8">
    <source>
        <dbReference type="EMBL" id="GGF55978.1"/>
    </source>
</evidence>
<reference evidence="8" key="2">
    <citation type="submission" date="2020-09" db="EMBL/GenBank/DDBJ databases">
        <authorList>
            <person name="Sun Q."/>
            <person name="Sedlacek I."/>
        </authorList>
    </citation>
    <scope>NUCLEOTIDE SEQUENCE</scope>
    <source>
        <strain evidence="8">CCM 7897</strain>
    </source>
</reference>
<evidence type="ECO:0000256" key="2">
    <source>
        <dbReference type="ARBA" id="ARBA00010790"/>
    </source>
</evidence>
<dbReference type="EMBL" id="BMCT01000001">
    <property type="protein sequence ID" value="GGF55978.1"/>
    <property type="molecule type" value="Genomic_DNA"/>
</dbReference>
<dbReference type="AlphaFoldDB" id="A0A917BSP7"/>
<comment type="cofactor">
    <cofactor evidence="1 5">
        <name>FAD</name>
        <dbReference type="ChEBI" id="CHEBI:57692"/>
    </cofactor>
</comment>
<organism evidence="8 9">
    <name type="scientific">Azorhizobium oxalatiphilum</name>
    <dbReference type="NCBI Taxonomy" id="980631"/>
    <lineage>
        <taxon>Bacteria</taxon>
        <taxon>Pseudomonadati</taxon>
        <taxon>Pseudomonadota</taxon>
        <taxon>Alphaproteobacteria</taxon>
        <taxon>Hyphomicrobiales</taxon>
        <taxon>Xanthobacteraceae</taxon>
        <taxon>Azorhizobium</taxon>
    </lineage>
</organism>
<name>A0A917BSP7_9HYPH</name>
<dbReference type="Gene3D" id="3.30.410.40">
    <property type="match status" value="1"/>
</dbReference>
<dbReference type="Proteomes" id="UP000606044">
    <property type="component" value="Unassembled WGS sequence"/>
</dbReference>
<dbReference type="RefSeq" id="WP_188576702.1">
    <property type="nucleotide sequence ID" value="NZ_BMCT01000001.1"/>
</dbReference>
<evidence type="ECO:0000256" key="4">
    <source>
        <dbReference type="ARBA" id="ARBA00022827"/>
    </source>
</evidence>
<keyword evidence="3" id="KW-0285">Flavoprotein</keyword>
<dbReference type="GO" id="GO:0050660">
    <property type="term" value="F:flavin adenine dinucleotide binding"/>
    <property type="evidence" value="ECO:0007669"/>
    <property type="project" value="InterPro"/>
</dbReference>
<evidence type="ECO:0000259" key="7">
    <source>
        <dbReference type="Pfam" id="PF05199"/>
    </source>
</evidence>
<evidence type="ECO:0000313" key="9">
    <source>
        <dbReference type="Proteomes" id="UP000606044"/>
    </source>
</evidence>
<feature type="domain" description="Glucose-methanol-choline oxidoreductase N-terminal" evidence="6">
    <location>
        <begin position="14"/>
        <end position="312"/>
    </location>
</feature>
<accession>A0A917BSP7</accession>
<reference evidence="8" key="1">
    <citation type="journal article" date="2014" name="Int. J. Syst. Evol. Microbiol.">
        <title>Complete genome sequence of Corynebacterium casei LMG S-19264T (=DSM 44701T), isolated from a smear-ripened cheese.</title>
        <authorList>
            <consortium name="US DOE Joint Genome Institute (JGI-PGF)"/>
            <person name="Walter F."/>
            <person name="Albersmeier A."/>
            <person name="Kalinowski J."/>
            <person name="Ruckert C."/>
        </authorList>
    </citation>
    <scope>NUCLEOTIDE SEQUENCE</scope>
    <source>
        <strain evidence="8">CCM 7897</strain>
    </source>
</reference>
<dbReference type="PIRSF" id="PIRSF000137">
    <property type="entry name" value="Alcohol_oxidase"/>
    <property type="match status" value="1"/>
</dbReference>
<evidence type="ECO:0000256" key="3">
    <source>
        <dbReference type="ARBA" id="ARBA00022630"/>
    </source>
</evidence>
<feature type="domain" description="Glucose-methanol-choline oxidoreductase C-terminal" evidence="7">
    <location>
        <begin position="379"/>
        <end position="561"/>
    </location>
</feature>
<dbReference type="Gene3D" id="3.50.50.60">
    <property type="entry name" value="FAD/NAD(P)-binding domain"/>
    <property type="match status" value="1"/>
</dbReference>
<dbReference type="PANTHER" id="PTHR11552:SF147">
    <property type="entry name" value="CHOLINE DEHYDROGENASE, MITOCHONDRIAL"/>
    <property type="match status" value="1"/>
</dbReference>
<feature type="binding site" evidence="5">
    <location>
        <begin position="507"/>
        <end position="508"/>
    </location>
    <ligand>
        <name>FAD</name>
        <dbReference type="ChEBI" id="CHEBI:57692"/>
    </ligand>
</feature>
<dbReference type="InterPro" id="IPR012132">
    <property type="entry name" value="GMC_OxRdtase"/>
</dbReference>
<dbReference type="InterPro" id="IPR000172">
    <property type="entry name" value="GMC_OxRdtase_N"/>
</dbReference>
<proteinExistence type="inferred from homology"/>
<keyword evidence="4 5" id="KW-0274">FAD</keyword>
<dbReference type="SUPFAM" id="SSF51905">
    <property type="entry name" value="FAD/NAD(P)-binding domain"/>
    <property type="match status" value="1"/>
</dbReference>
<dbReference type="GO" id="GO:0016614">
    <property type="term" value="F:oxidoreductase activity, acting on CH-OH group of donors"/>
    <property type="evidence" value="ECO:0007669"/>
    <property type="project" value="InterPro"/>
</dbReference>
<sequence>MNAHSARPTDAPAFDTIIVGGGSAGCVLANRLSADGRSRVLLLEAGADTPPGAVPAPIADSYPMGLFHGDRYIWPGLSALTGTRPDGTRGSRAYEQARIMGGGSSINVQSANRGLPRDYDEWAALGATGWGWDDVLPFFIKLERDLDFGGPLHGKDGPLPIRRIQPPNWPPFAEAATRAFARSGVLRRQDQNGEYEDGIFPPAFSNEHDRRVSTAVAYLDATTRARSNLAIWPESQVARLVMDGPRATGVEVERGGTRQVVSAGRVIVTAGALQTPALLMRAGIGPGAHLQELGLPVIADRAGVGQNLRDHPTLTFCQYLPKHLRLPLSYRRSAFAAFRFSSGIAEGEPSDMYATASARAGWHALGNRLGLYFLWCNRPLSSGSVRLISPDPADYPKADLNLLSHPQDLARMMAGVRKVVGLLLSPELNPNPADLFPAGFSPAIKKLSAVTPANARLTAVLGALLDVPAALRGPVLKYVMSGGALPRVIADDARLEAFVRENAFGVWHASGTCRMGSASDPLAVVDPRGKVMGTENLYVADTSVMPRLPSANTNVPVIMVAEKIATGLVGPSG</sequence>
<evidence type="ECO:0000256" key="5">
    <source>
        <dbReference type="PIRSR" id="PIRSR000137-2"/>
    </source>
</evidence>
<dbReference type="PROSITE" id="PS51257">
    <property type="entry name" value="PROKAR_LIPOPROTEIN"/>
    <property type="match status" value="1"/>
</dbReference>
<evidence type="ECO:0000256" key="1">
    <source>
        <dbReference type="ARBA" id="ARBA00001974"/>
    </source>
</evidence>
<gene>
    <name evidence="8" type="ORF">GCM10007301_14520</name>
</gene>
<comment type="caution">
    <text evidence="8">The sequence shown here is derived from an EMBL/GenBank/DDBJ whole genome shotgun (WGS) entry which is preliminary data.</text>
</comment>
<evidence type="ECO:0000259" key="6">
    <source>
        <dbReference type="Pfam" id="PF00732"/>
    </source>
</evidence>
<dbReference type="Pfam" id="PF05199">
    <property type="entry name" value="GMC_oxred_C"/>
    <property type="match status" value="1"/>
</dbReference>
<keyword evidence="9" id="KW-1185">Reference proteome</keyword>
<dbReference type="SUPFAM" id="SSF54373">
    <property type="entry name" value="FAD-linked reductases, C-terminal domain"/>
    <property type="match status" value="1"/>
</dbReference>
<dbReference type="PANTHER" id="PTHR11552">
    <property type="entry name" value="GLUCOSE-METHANOL-CHOLINE GMC OXIDOREDUCTASE"/>
    <property type="match status" value="1"/>
</dbReference>
<dbReference type="InterPro" id="IPR036188">
    <property type="entry name" value="FAD/NAD-bd_sf"/>
</dbReference>